<evidence type="ECO:0000313" key="2">
    <source>
        <dbReference type="EMBL" id="SHE45968.1"/>
    </source>
</evidence>
<dbReference type="AlphaFoldDB" id="A0A1M4TNG7"/>
<sequence>MAKEKGSSKELRPGLSVDIVTRVDFNREVIDVRRASVFDVNGDYIIVSRPTPDFQEKHLGKKCTVTFVVREQGLKSRFGVSAHLESLRDNYVLREGVSVQAAILRAVGPVEPFNVRMAYRVRPPINSGLALEVEGDRVNLLDISTGGARFLTTMRPAPQFRQRLNVTLYLDGKAYAFKAFVVRVGDPGPESPKPGASEVAVQFSGMEKKVKELLARRILQIERELRAKGLED</sequence>
<keyword evidence="3" id="KW-1185">Reference proteome</keyword>
<proteinExistence type="predicted"/>
<dbReference type="InterPro" id="IPR009875">
    <property type="entry name" value="PilZ_domain"/>
</dbReference>
<evidence type="ECO:0000313" key="3">
    <source>
        <dbReference type="Proteomes" id="UP000184076"/>
    </source>
</evidence>
<feature type="domain" description="PilZ" evidence="1">
    <location>
        <begin position="116"/>
        <end position="219"/>
    </location>
</feature>
<dbReference type="RefSeq" id="WP_073036332.1">
    <property type="nucleotide sequence ID" value="NZ_FQVB01000004.1"/>
</dbReference>
<dbReference type="GO" id="GO:0035438">
    <property type="term" value="F:cyclic-di-GMP binding"/>
    <property type="evidence" value="ECO:0007669"/>
    <property type="project" value="InterPro"/>
</dbReference>
<reference evidence="3" key="1">
    <citation type="submission" date="2016-11" db="EMBL/GenBank/DDBJ databases">
        <authorList>
            <person name="Varghese N."/>
            <person name="Submissions S."/>
        </authorList>
    </citation>
    <scope>NUCLEOTIDE SEQUENCE [LARGE SCALE GENOMIC DNA]</scope>
    <source>
        <strain evidence="3">DSM 9756</strain>
    </source>
</reference>
<organism evidence="2 3">
    <name type="scientific">Desulfacinum infernum DSM 9756</name>
    <dbReference type="NCBI Taxonomy" id="1121391"/>
    <lineage>
        <taxon>Bacteria</taxon>
        <taxon>Pseudomonadati</taxon>
        <taxon>Thermodesulfobacteriota</taxon>
        <taxon>Syntrophobacteria</taxon>
        <taxon>Syntrophobacterales</taxon>
        <taxon>Syntrophobacteraceae</taxon>
        <taxon>Desulfacinum</taxon>
    </lineage>
</organism>
<accession>A0A1M4TNG7</accession>
<dbReference type="Pfam" id="PF07238">
    <property type="entry name" value="PilZ"/>
    <property type="match status" value="1"/>
</dbReference>
<evidence type="ECO:0000259" key="1">
    <source>
        <dbReference type="Pfam" id="PF07238"/>
    </source>
</evidence>
<name>A0A1M4TNG7_9BACT</name>
<dbReference type="Proteomes" id="UP000184076">
    <property type="component" value="Unassembled WGS sequence"/>
</dbReference>
<protein>
    <submittedName>
        <fullName evidence="2">PilZ domain-containing protein</fullName>
    </submittedName>
</protein>
<dbReference type="Gene3D" id="2.40.10.220">
    <property type="entry name" value="predicted glycosyltransferase like domains"/>
    <property type="match status" value="1"/>
</dbReference>
<dbReference type="EMBL" id="FQVB01000004">
    <property type="protein sequence ID" value="SHE45968.1"/>
    <property type="molecule type" value="Genomic_DNA"/>
</dbReference>
<gene>
    <name evidence="2" type="ORF">SAMN02745206_00331</name>
</gene>